<accession>A0A378MGM4</accession>
<gene>
    <name evidence="1" type="ORF">NCTC10815_02907</name>
</gene>
<dbReference type="InterPro" id="IPR014962">
    <property type="entry name" value="YolD"/>
</dbReference>
<sequence length="143" mass="16999">MENIFNLSSQDIYTDRGMLKYHGLILKEHSDSLIELDRLHELVDKPEIDEQAMQEILIQLTQAHTHNRAISIQVFEKQDLNELMIVTDQLNDFWREYEGKGNIVTYDCIVPVYFDVPKKRIQFEQQDERILLFDFADIIEVIE</sequence>
<dbReference type="AlphaFoldDB" id="A0A378MGM4"/>
<reference evidence="1 2" key="1">
    <citation type="submission" date="2018-06" db="EMBL/GenBank/DDBJ databases">
        <authorList>
            <consortium name="Pathogen Informatics"/>
            <person name="Doyle S."/>
        </authorList>
    </citation>
    <scope>NUCLEOTIDE SEQUENCE [LARGE SCALE GENOMIC DNA]</scope>
    <source>
        <strain evidence="2">NCTC 10815</strain>
    </source>
</reference>
<dbReference type="Pfam" id="PF08863">
    <property type="entry name" value="YolD"/>
    <property type="match status" value="1"/>
</dbReference>
<dbReference type="EMBL" id="UGPG01000001">
    <property type="protein sequence ID" value="STY45527.1"/>
    <property type="molecule type" value="Genomic_DNA"/>
</dbReference>
<evidence type="ECO:0000313" key="2">
    <source>
        <dbReference type="Proteomes" id="UP000254879"/>
    </source>
</evidence>
<dbReference type="Proteomes" id="UP000254879">
    <property type="component" value="Unassembled WGS sequence"/>
</dbReference>
<evidence type="ECO:0000313" key="1">
    <source>
        <dbReference type="EMBL" id="STY45527.1"/>
    </source>
</evidence>
<name>A0A378MGM4_LISGR</name>
<dbReference type="RefSeq" id="WP_115346363.1">
    <property type="nucleotide sequence ID" value="NZ_UGPG01000001.1"/>
</dbReference>
<organism evidence="1 2">
    <name type="scientific">Listeria grayi</name>
    <name type="common">Listeria murrayi</name>
    <dbReference type="NCBI Taxonomy" id="1641"/>
    <lineage>
        <taxon>Bacteria</taxon>
        <taxon>Bacillati</taxon>
        <taxon>Bacillota</taxon>
        <taxon>Bacilli</taxon>
        <taxon>Bacillales</taxon>
        <taxon>Listeriaceae</taxon>
        <taxon>Listeria</taxon>
    </lineage>
</organism>
<protein>
    <submittedName>
        <fullName evidence="1">YolD-like protein</fullName>
    </submittedName>
</protein>
<proteinExistence type="predicted"/>